<organism evidence="2 3">
    <name type="scientific">Flavobacterium sangjuense</name>
    <dbReference type="NCBI Taxonomy" id="2518177"/>
    <lineage>
        <taxon>Bacteria</taxon>
        <taxon>Pseudomonadati</taxon>
        <taxon>Bacteroidota</taxon>
        <taxon>Flavobacteriia</taxon>
        <taxon>Flavobacteriales</taxon>
        <taxon>Flavobacteriaceae</taxon>
        <taxon>Flavobacterium</taxon>
    </lineage>
</organism>
<dbReference type="PROSITE" id="PS51257">
    <property type="entry name" value="PROKAR_LIPOPROTEIN"/>
    <property type="match status" value="1"/>
</dbReference>
<name>A0A4P7PSM0_9FLAO</name>
<reference evidence="2 3" key="1">
    <citation type="submission" date="2019-04" db="EMBL/GenBank/DDBJ databases">
        <title>Flavobacterium sp. GS03.</title>
        <authorList>
            <person name="Kim H."/>
        </authorList>
    </citation>
    <scope>NUCLEOTIDE SEQUENCE [LARGE SCALE GENOMIC DNA]</scope>
    <source>
        <strain evidence="2 3">GS03</strain>
    </source>
</reference>
<keyword evidence="3" id="KW-1185">Reference proteome</keyword>
<evidence type="ECO:0000256" key="1">
    <source>
        <dbReference type="SAM" id="Phobius"/>
    </source>
</evidence>
<keyword evidence="1" id="KW-1133">Transmembrane helix</keyword>
<dbReference type="RefSeq" id="WP_136151775.1">
    <property type="nucleotide sequence ID" value="NZ_CP038810.1"/>
</dbReference>
<gene>
    <name evidence="2" type="ORF">GS03_01337</name>
</gene>
<dbReference type="EMBL" id="CP038810">
    <property type="protein sequence ID" value="QBZ97839.1"/>
    <property type="molecule type" value="Genomic_DNA"/>
</dbReference>
<dbReference type="InterPro" id="IPR025354">
    <property type="entry name" value="DUF4258"/>
</dbReference>
<protein>
    <recommendedName>
        <fullName evidence="4">DUF4258 domain-containing protein</fullName>
    </recommendedName>
</protein>
<evidence type="ECO:0000313" key="2">
    <source>
        <dbReference type="EMBL" id="QBZ97839.1"/>
    </source>
</evidence>
<evidence type="ECO:0008006" key="4">
    <source>
        <dbReference type="Google" id="ProtNLM"/>
    </source>
</evidence>
<dbReference type="Proteomes" id="UP000296862">
    <property type="component" value="Chromosome"/>
</dbReference>
<keyword evidence="1" id="KW-0472">Membrane</keyword>
<dbReference type="AlphaFoldDB" id="A0A4P7PSM0"/>
<evidence type="ECO:0000313" key="3">
    <source>
        <dbReference type="Proteomes" id="UP000296862"/>
    </source>
</evidence>
<keyword evidence="1" id="KW-0812">Transmembrane</keyword>
<dbReference type="KEGG" id="fsn:GS03_01337"/>
<sequence length="128" mass="14935">MKFYQRFAYYLIGLVIGCFFVAAVWSGKDTRCNYFPNARVLNDLRNKPFLYDIEASRRLSEDWVDTTDIKNVLTYGDVDFDKSNIKEEGGKLYIIYGKTSKNKDITLEVINYPEKAVLRNIIKNDKPN</sequence>
<proteinExistence type="predicted"/>
<dbReference type="OrthoDB" id="1466970at2"/>
<feature type="transmembrane region" description="Helical" evidence="1">
    <location>
        <begin position="7"/>
        <end position="27"/>
    </location>
</feature>
<dbReference type="Pfam" id="PF14076">
    <property type="entry name" value="DUF4258"/>
    <property type="match status" value="1"/>
</dbReference>
<accession>A0A4P7PSM0</accession>